<keyword evidence="1" id="KW-1133">Transmembrane helix</keyword>
<reference evidence="3 4" key="1">
    <citation type="submission" date="2018-11" db="EMBL/GenBank/DDBJ databases">
        <authorList>
            <person name="Mardanov A.V."/>
            <person name="Ravin N.V."/>
            <person name="Dedysh S.N."/>
        </authorList>
    </citation>
    <scope>NUCLEOTIDE SEQUENCE [LARGE SCALE GENOMIC DNA]</scope>
    <source>
        <strain evidence="3 4">AF10</strain>
    </source>
</reference>
<comment type="caution">
    <text evidence="3">The sequence shown here is derived from an EMBL/GenBank/DDBJ whole genome shotgun (WGS) entry which is preliminary data.</text>
</comment>
<dbReference type="Pfam" id="PF20382">
    <property type="entry name" value="DUF6677"/>
    <property type="match status" value="1"/>
</dbReference>
<protein>
    <recommendedName>
        <fullName evidence="2">DUF6677 domain-containing protein</fullName>
    </recommendedName>
</protein>
<feature type="transmembrane region" description="Helical" evidence="1">
    <location>
        <begin position="52"/>
        <end position="71"/>
    </location>
</feature>
<name>A0A4Q0T519_9BACT</name>
<feature type="transmembrane region" description="Helical" evidence="1">
    <location>
        <begin position="21"/>
        <end position="40"/>
    </location>
</feature>
<dbReference type="EMBL" id="RDSM01000001">
    <property type="protein sequence ID" value="RXH57099.1"/>
    <property type="molecule type" value="Genomic_DNA"/>
</dbReference>
<keyword evidence="4" id="KW-1185">Reference proteome</keyword>
<dbReference type="AlphaFoldDB" id="A0A4Q0T519"/>
<reference evidence="4" key="2">
    <citation type="submission" date="2019-02" db="EMBL/GenBank/DDBJ databases">
        <title>Granulicella sibirica sp. nov., a psychrotolerant acidobacterium isolated from an organic soil layer in forested tundra, West Siberia.</title>
        <authorList>
            <person name="Oshkin I.Y."/>
            <person name="Kulichevskaya I.S."/>
            <person name="Rijpstra W.I.C."/>
            <person name="Sinninghe Damste J.S."/>
            <person name="Rakitin A.L."/>
            <person name="Ravin N.V."/>
            <person name="Dedysh S.N."/>
        </authorList>
    </citation>
    <scope>NUCLEOTIDE SEQUENCE [LARGE SCALE GENOMIC DNA]</scope>
    <source>
        <strain evidence="4">AF10</strain>
    </source>
</reference>
<accession>A0A4Q0T519</accession>
<dbReference type="Proteomes" id="UP000289437">
    <property type="component" value="Unassembled WGS sequence"/>
</dbReference>
<evidence type="ECO:0000256" key="1">
    <source>
        <dbReference type="SAM" id="Phobius"/>
    </source>
</evidence>
<dbReference type="InterPro" id="IPR046499">
    <property type="entry name" value="DUF6677"/>
</dbReference>
<proteinExistence type="predicted"/>
<keyword evidence="1" id="KW-0812">Transmembrane</keyword>
<organism evidence="3 4">
    <name type="scientific">Granulicella sibirica</name>
    <dbReference type="NCBI Taxonomy" id="2479048"/>
    <lineage>
        <taxon>Bacteria</taxon>
        <taxon>Pseudomonadati</taxon>
        <taxon>Acidobacteriota</taxon>
        <taxon>Terriglobia</taxon>
        <taxon>Terriglobales</taxon>
        <taxon>Acidobacteriaceae</taxon>
        <taxon>Granulicella</taxon>
    </lineage>
</organism>
<keyword evidence="1" id="KW-0472">Membrane</keyword>
<feature type="domain" description="DUF6677" evidence="2">
    <location>
        <begin position="1"/>
        <end position="115"/>
    </location>
</feature>
<sequence length="117" mass="12193">MVLLAGWLIPGAGHFLLKKPIRGALLLVSIVSMFAIGIGLEGKIYTPNTGDLLDILGFAGDLGSGLLYVCARMFDWGHASVQIAVADYGTKFLVVAGLLNLIAAVDAHSLANGRKAS</sequence>
<gene>
    <name evidence="3" type="ORF">GRAN_0409</name>
</gene>
<evidence type="ECO:0000313" key="4">
    <source>
        <dbReference type="Proteomes" id="UP000289437"/>
    </source>
</evidence>
<feature type="transmembrane region" description="Helical" evidence="1">
    <location>
        <begin position="92"/>
        <end position="111"/>
    </location>
</feature>
<evidence type="ECO:0000313" key="3">
    <source>
        <dbReference type="EMBL" id="RXH57099.1"/>
    </source>
</evidence>
<evidence type="ECO:0000259" key="2">
    <source>
        <dbReference type="Pfam" id="PF20382"/>
    </source>
</evidence>